<proteinExistence type="inferred from homology"/>
<comment type="similarity">
    <text evidence="1 3">Belongs to the peptidase S9A family.</text>
</comment>
<dbReference type="GO" id="GO:0006508">
    <property type="term" value="P:proteolysis"/>
    <property type="evidence" value="ECO:0007669"/>
    <property type="project" value="UniProtKB-KW"/>
</dbReference>
<feature type="domain" description="Peptidase S9 prolyl oligopeptidase catalytic" evidence="4">
    <location>
        <begin position="479"/>
        <end position="684"/>
    </location>
</feature>
<dbReference type="PANTHER" id="PTHR43056:SF5">
    <property type="entry name" value="PEPTIDASE S9 PROLYL OLIGOPEPTIDASE CATALYTIC DOMAIN-CONTAINING PROTEIN"/>
    <property type="match status" value="1"/>
</dbReference>
<evidence type="ECO:0000313" key="5">
    <source>
        <dbReference type="EMBL" id="SDA03770.1"/>
    </source>
</evidence>
<organism evidence="5 6">
    <name type="scientific">Microbotryum saponariae</name>
    <dbReference type="NCBI Taxonomy" id="289078"/>
    <lineage>
        <taxon>Eukaryota</taxon>
        <taxon>Fungi</taxon>
        <taxon>Dikarya</taxon>
        <taxon>Basidiomycota</taxon>
        <taxon>Pucciniomycotina</taxon>
        <taxon>Microbotryomycetes</taxon>
        <taxon>Microbotryales</taxon>
        <taxon>Microbotryaceae</taxon>
        <taxon>Microbotryum</taxon>
    </lineage>
</organism>
<evidence type="ECO:0000256" key="1">
    <source>
        <dbReference type="ARBA" id="ARBA00005228"/>
    </source>
</evidence>
<evidence type="ECO:0000313" key="6">
    <source>
        <dbReference type="Proteomes" id="UP000249723"/>
    </source>
</evidence>
<dbReference type="InterPro" id="IPR029058">
    <property type="entry name" value="AB_hydrolase_fold"/>
</dbReference>
<dbReference type="EC" id="3.4.21.-" evidence="3"/>
<dbReference type="EMBL" id="FMWP01000138">
    <property type="protein sequence ID" value="SDA03770.1"/>
    <property type="molecule type" value="Genomic_DNA"/>
</dbReference>
<name>A0A2X0LFA2_9BASI</name>
<dbReference type="Pfam" id="PF00326">
    <property type="entry name" value="Peptidase_S9"/>
    <property type="match status" value="1"/>
</dbReference>
<dbReference type="OrthoDB" id="43744at2759"/>
<reference evidence="6" key="1">
    <citation type="submission" date="2016-10" db="EMBL/GenBank/DDBJ databases">
        <authorList>
            <person name="Jeantristanb JTB J.-T."/>
            <person name="Ricardo R."/>
        </authorList>
    </citation>
    <scope>NUCLEOTIDE SEQUENCE [LARGE SCALE GENOMIC DNA]</scope>
</reference>
<keyword evidence="3" id="KW-0378">Hydrolase</keyword>
<dbReference type="PANTHER" id="PTHR43056">
    <property type="entry name" value="PEPTIDASE S9 PROLYL OLIGOPEPTIDASE"/>
    <property type="match status" value="1"/>
</dbReference>
<evidence type="ECO:0000256" key="3">
    <source>
        <dbReference type="RuleBase" id="RU368024"/>
    </source>
</evidence>
<keyword evidence="6" id="KW-1185">Reference proteome</keyword>
<dbReference type="SUPFAM" id="SSF82171">
    <property type="entry name" value="DPP6 N-terminal domain-like"/>
    <property type="match status" value="1"/>
</dbReference>
<sequence length="692" mass="74662">MSSATTTGSRDKFGSFESPITLDLVLGSFIGLSMPLYSKASSSLYWLENRPSQKGRNALAQLLLPSGTSAASDAKSTKIEVLPDEKWNARSRVHEYGGGSYATLGNGGLVFEHVEGGSWVVEPNAEGREWQQPKRVTKESKVDRYADFSSAHPQASSLILAVHEDHTIDEPAKVVNNIVLMDTSIESTPQVVVAGADFYSCPAFSPSGKCRAISVSQTSNGKYVSWIEWYMPDMPWEGSLLCVAPVRLSDDKKSIDVDVAAKQVIAGQVKNVEAVSQARWAENEDRLVFLCDRTGYNELYQWTEVNEAKMVLAEPTAHDVGPPDWVFGTVTHAFLDSKKWISVAKGGNLRVIDIESGSSKVISVPYQVIHTITVISPTQVVVEASVATTPDVLALIDLASEGSEPRVLETESSASVDPGYISTGQEITFPAEDGTDSYAVFFPPTNKDHPNGSSDPKEKPPLLIYAHGGPTSSTGRGLEWGIQLLTSRGFAYCGVDYAGSAGYGKAYRERLAGQWGIADVSDVVSCAKFLASEGYVDPQRVGITGGSAGGFTVLAALCAAPDVFTCGISHYGISDLALLAGDTHKFESQYLFGLVGGTNEEIPEVYHDRSPLYNADKIRAPLLLLQGTDDKVVPPEQAEKMKEVVLANKGKCELVLFKGEGHGFRRAENKKAAIEGQLEWMRNTWGIVGGRS</sequence>
<dbReference type="Proteomes" id="UP000249723">
    <property type="component" value="Unassembled WGS sequence"/>
</dbReference>
<dbReference type="PRINTS" id="PR00862">
    <property type="entry name" value="PROLIGOPTASE"/>
</dbReference>
<keyword evidence="3" id="KW-0645">Protease</keyword>
<evidence type="ECO:0000259" key="4">
    <source>
        <dbReference type="Pfam" id="PF00326"/>
    </source>
</evidence>
<dbReference type="InterPro" id="IPR001375">
    <property type="entry name" value="Peptidase_S9_cat"/>
</dbReference>
<keyword evidence="3" id="KW-0720">Serine protease</keyword>
<gene>
    <name evidence="5" type="ORF">BZ3500_MVSOF-1268-A1-R1_CHR11-1G03210</name>
</gene>
<dbReference type="STRING" id="289078.A0A2X0LFA2"/>
<dbReference type="AlphaFoldDB" id="A0A2X0LFA2"/>
<accession>A0A2X0LFA2</accession>
<dbReference type="InterPro" id="IPR002470">
    <property type="entry name" value="Peptidase_S9A"/>
</dbReference>
<protein>
    <recommendedName>
        <fullName evidence="3">Prolyl endopeptidase</fullName>
        <ecNumber evidence="3">3.4.21.-</ecNumber>
    </recommendedName>
</protein>
<dbReference type="GO" id="GO:0004252">
    <property type="term" value="F:serine-type endopeptidase activity"/>
    <property type="evidence" value="ECO:0007669"/>
    <property type="project" value="UniProtKB-UniRule"/>
</dbReference>
<dbReference type="Gene3D" id="3.40.50.1820">
    <property type="entry name" value="alpha/beta hydrolase"/>
    <property type="match status" value="1"/>
</dbReference>
<dbReference type="InterPro" id="IPR050585">
    <property type="entry name" value="Xaa-Pro_dipeptidyl-ppase/CocE"/>
</dbReference>
<dbReference type="SUPFAM" id="SSF53474">
    <property type="entry name" value="alpha/beta-Hydrolases"/>
    <property type="match status" value="1"/>
</dbReference>
<comment type="subunit">
    <text evidence="2">Monomer.</text>
</comment>
<evidence type="ECO:0000256" key="2">
    <source>
        <dbReference type="ARBA" id="ARBA00011245"/>
    </source>
</evidence>